<proteinExistence type="predicted"/>
<dbReference type="EMBL" id="JAVFWL010000006">
    <property type="protein sequence ID" value="KAK6766769.1"/>
    <property type="molecule type" value="Genomic_DNA"/>
</dbReference>
<evidence type="ECO:0000256" key="1">
    <source>
        <dbReference type="SAM" id="Phobius"/>
    </source>
</evidence>
<protein>
    <submittedName>
        <fullName evidence="2">Uncharacterized protein</fullName>
    </submittedName>
</protein>
<name>A0ABR1EVX8_NECAM</name>
<dbReference type="Proteomes" id="UP001303046">
    <property type="component" value="Unassembled WGS sequence"/>
</dbReference>
<accession>A0ABR1EVX8</accession>
<comment type="caution">
    <text evidence="2">The sequence shown here is derived from an EMBL/GenBank/DDBJ whole genome shotgun (WGS) entry which is preliminary data.</text>
</comment>
<reference evidence="2 3" key="1">
    <citation type="submission" date="2023-08" db="EMBL/GenBank/DDBJ databases">
        <title>A Necator americanus chromosomal reference genome.</title>
        <authorList>
            <person name="Ilik V."/>
            <person name="Petrzelkova K.J."/>
            <person name="Pardy F."/>
            <person name="Fuh T."/>
            <person name="Niatou-Singa F.S."/>
            <person name="Gouil Q."/>
            <person name="Baker L."/>
            <person name="Ritchie M.E."/>
            <person name="Jex A.R."/>
            <person name="Gazzola D."/>
            <person name="Li H."/>
            <person name="Toshio Fujiwara R."/>
            <person name="Zhan B."/>
            <person name="Aroian R.V."/>
            <person name="Pafco B."/>
            <person name="Schwarz E.M."/>
        </authorList>
    </citation>
    <scope>NUCLEOTIDE SEQUENCE [LARGE SCALE GENOMIC DNA]</scope>
    <source>
        <strain evidence="2 3">Aroian</strain>
        <tissue evidence="2">Whole animal</tissue>
    </source>
</reference>
<organism evidence="2 3">
    <name type="scientific">Necator americanus</name>
    <name type="common">Human hookworm</name>
    <dbReference type="NCBI Taxonomy" id="51031"/>
    <lineage>
        <taxon>Eukaryota</taxon>
        <taxon>Metazoa</taxon>
        <taxon>Ecdysozoa</taxon>
        <taxon>Nematoda</taxon>
        <taxon>Chromadorea</taxon>
        <taxon>Rhabditida</taxon>
        <taxon>Rhabditina</taxon>
        <taxon>Rhabditomorpha</taxon>
        <taxon>Strongyloidea</taxon>
        <taxon>Ancylostomatidae</taxon>
        <taxon>Bunostominae</taxon>
        <taxon>Necator</taxon>
    </lineage>
</organism>
<evidence type="ECO:0000313" key="3">
    <source>
        <dbReference type="Proteomes" id="UP001303046"/>
    </source>
</evidence>
<gene>
    <name evidence="2" type="primary">Necator_chrX.g26357</name>
    <name evidence="2" type="ORF">RB195_026191</name>
</gene>
<feature type="transmembrane region" description="Helical" evidence="1">
    <location>
        <begin position="131"/>
        <end position="157"/>
    </location>
</feature>
<sequence length="261" mass="29692">MLEVDVLMGWWLASETAGAGVSWIGMWRRIHGVQFVPRWFLCARRRSGAECSIAPSSTPTPADGRTRSLDALFVLRPGTAPLEPNCTCMYHRRICAAAARTHSDFVLLYPEPLIWSNRVRPFGSRPPTYSIGLFAVDYLLLSVRLLFLYCICILLNFQVFASQTQRLQELESMFWTNLRCQSESPVALVSYDSEVGNWRSDGCGSIYQLQTVYDSINERPDELEAGSAESGLLLATLRRRFLENTYIGDQHLQYRIVSRQH</sequence>
<keyword evidence="1" id="KW-1133">Transmembrane helix</keyword>
<keyword evidence="1" id="KW-0812">Transmembrane</keyword>
<evidence type="ECO:0000313" key="2">
    <source>
        <dbReference type="EMBL" id="KAK6766769.1"/>
    </source>
</evidence>
<keyword evidence="3" id="KW-1185">Reference proteome</keyword>
<keyword evidence="1" id="KW-0472">Membrane</keyword>